<dbReference type="InterPro" id="IPR000873">
    <property type="entry name" value="AMP-dep_synth/lig_dom"/>
</dbReference>
<dbReference type="GO" id="GO:0030729">
    <property type="term" value="F:acetoacetate-CoA ligase activity"/>
    <property type="evidence" value="ECO:0007669"/>
    <property type="project" value="InterPro"/>
</dbReference>
<accession>A0AA38YAN5</accession>
<name>A0AA38YAN5_9EURO</name>
<dbReference type="InterPro" id="IPR020845">
    <property type="entry name" value="AMP-binding_CS"/>
</dbReference>
<dbReference type="Gene3D" id="3.40.50.12780">
    <property type="entry name" value="N-terminal domain of ligase-like"/>
    <property type="match status" value="1"/>
</dbReference>
<dbReference type="PROSITE" id="PS00455">
    <property type="entry name" value="AMP_BINDING"/>
    <property type="match status" value="1"/>
</dbReference>
<evidence type="ECO:0008006" key="6">
    <source>
        <dbReference type="Google" id="ProtNLM"/>
    </source>
</evidence>
<keyword evidence="5" id="KW-1185">Reference proteome</keyword>
<comment type="caution">
    <text evidence="4">The sequence shown here is derived from an EMBL/GenBank/DDBJ whole genome shotgun (WGS) entry which is preliminary data.</text>
</comment>
<evidence type="ECO:0000313" key="5">
    <source>
        <dbReference type="Proteomes" id="UP001172681"/>
    </source>
</evidence>
<dbReference type="SUPFAM" id="SSF56801">
    <property type="entry name" value="Acetyl-CoA synthetase-like"/>
    <property type="match status" value="1"/>
</dbReference>
<reference evidence="4" key="1">
    <citation type="submission" date="2022-10" db="EMBL/GenBank/DDBJ databases">
        <title>Culturing micro-colonial fungi from biological soil crusts in the Mojave desert and describing Neophaeococcomyces mojavensis, and introducing the new genera and species Taxawa tesnikishii.</title>
        <authorList>
            <person name="Kurbessoian T."/>
            <person name="Stajich J.E."/>
        </authorList>
    </citation>
    <scope>NUCLEOTIDE SEQUENCE</scope>
    <source>
        <strain evidence="4">TK_35</strain>
    </source>
</reference>
<dbReference type="InterPro" id="IPR032387">
    <property type="entry name" value="ACAS_N"/>
</dbReference>
<proteinExistence type="inferred from homology"/>
<dbReference type="InterPro" id="IPR042099">
    <property type="entry name" value="ANL_N_sf"/>
</dbReference>
<feature type="domain" description="Acetyl-coenzyme A synthetase N-terminal" evidence="3">
    <location>
        <begin position="35"/>
        <end position="92"/>
    </location>
</feature>
<comment type="similarity">
    <text evidence="1">Belongs to the ATP-dependent AMP-binding enzyme family.</text>
</comment>
<feature type="domain" description="AMP-dependent synthetase/ligase" evidence="2">
    <location>
        <begin position="112"/>
        <end position="467"/>
    </location>
</feature>
<protein>
    <recommendedName>
        <fullName evidence="6">Acetoacetyl-CoA synthetase</fullName>
    </recommendedName>
</protein>
<dbReference type="Pfam" id="PF16177">
    <property type="entry name" value="ACAS_N"/>
    <property type="match status" value="1"/>
</dbReference>
<dbReference type="NCBIfam" id="TIGR01217">
    <property type="entry name" value="ac_ac_CoA_syn"/>
    <property type="match status" value="1"/>
</dbReference>
<gene>
    <name evidence="4" type="ORF">H2204_002770</name>
</gene>
<evidence type="ECO:0000313" key="4">
    <source>
        <dbReference type="EMBL" id="KAJ9641708.1"/>
    </source>
</evidence>
<sequence>MAPELIYSPPPGLTTNFDEFRQRVNSELGLSLRDYHDLHKLSVERRNEFWMSLWRYLDVKASVQPTKAIDETLRIDQLPTFFEDARLNYAENLLVRSDEGVAVKYLCENQLDAPSEVTWKELRETVRILSNAMRKSNVSREDVVCIIGGSSPLSLAIFLATASVGAIVSAFATDAGRKILMDKMGQVCPKIVFSESFYRYNGKTYDISEKISEVFSVIDKVRNAKLICTSEVAAPKGWMPLEKFRQLGREGPLRYEQVPFNHPLLLAFSSGTTGSPKGIVHSHGGMVISGKKGSRLHNNFGPGDVHYHYTNIGWILWNLMISALFCGSTVILYDGSPFYPTPEKQLAAVFSAGVTAWGASPRYFAELQKAGVDPKPYVKNLKCILSAGAILNEPQSKWLKEAFGPVCQMSFSGGTELCGNFCAGHIGMPTYAGEMTVKELGMDVDVFTSDGKPARPGESGELVCKKPFPNMPVRFWNDPDGKTYMKSYFSTFTGVWRHGDFIRMNPETGGWLILGRSDGVLNPSGIRFGSAEIYTIIEQKFADRVADAICVGQQRARDQSERVFLFIKISTKCDAASLEREVRAQIAQDLSRRHVPQFIFQVRDIPYNANGKKLEIPLKTVLSEGSPGLERLTCPVEEKSLLAQYLRFHEVEVLLANGNPLQSAKL</sequence>
<dbReference type="PANTHER" id="PTHR42921:SF4">
    <property type="entry name" value="ACETOACETYL-COA SYNTHASE (AFU_ORTHOLOGUE AFUA_8G04770)"/>
    <property type="match status" value="1"/>
</dbReference>
<evidence type="ECO:0000256" key="1">
    <source>
        <dbReference type="ARBA" id="ARBA00006432"/>
    </source>
</evidence>
<dbReference type="AlphaFoldDB" id="A0AA38YAN5"/>
<dbReference type="Pfam" id="PF00501">
    <property type="entry name" value="AMP-binding"/>
    <property type="match status" value="1"/>
</dbReference>
<dbReference type="InterPro" id="IPR005914">
    <property type="entry name" value="Acac_CoA_synth"/>
</dbReference>
<dbReference type="GO" id="GO:0006629">
    <property type="term" value="P:lipid metabolic process"/>
    <property type="evidence" value="ECO:0007669"/>
    <property type="project" value="InterPro"/>
</dbReference>
<dbReference type="InterPro" id="IPR045851">
    <property type="entry name" value="AMP-bd_C_sf"/>
</dbReference>
<dbReference type="PANTHER" id="PTHR42921">
    <property type="entry name" value="ACETOACETYL-COA SYNTHETASE"/>
    <property type="match status" value="1"/>
</dbReference>
<dbReference type="Gene3D" id="3.30.300.30">
    <property type="match status" value="1"/>
</dbReference>
<organism evidence="4 5">
    <name type="scientific">Knufia peltigerae</name>
    <dbReference type="NCBI Taxonomy" id="1002370"/>
    <lineage>
        <taxon>Eukaryota</taxon>
        <taxon>Fungi</taxon>
        <taxon>Dikarya</taxon>
        <taxon>Ascomycota</taxon>
        <taxon>Pezizomycotina</taxon>
        <taxon>Eurotiomycetes</taxon>
        <taxon>Chaetothyriomycetidae</taxon>
        <taxon>Chaetothyriales</taxon>
        <taxon>Trichomeriaceae</taxon>
        <taxon>Knufia</taxon>
    </lineage>
</organism>
<dbReference type="EMBL" id="JAPDRN010000011">
    <property type="protein sequence ID" value="KAJ9641708.1"/>
    <property type="molecule type" value="Genomic_DNA"/>
</dbReference>
<dbReference type="Proteomes" id="UP001172681">
    <property type="component" value="Unassembled WGS sequence"/>
</dbReference>
<evidence type="ECO:0000259" key="2">
    <source>
        <dbReference type="Pfam" id="PF00501"/>
    </source>
</evidence>
<evidence type="ECO:0000259" key="3">
    <source>
        <dbReference type="Pfam" id="PF16177"/>
    </source>
</evidence>